<evidence type="ECO:0000313" key="3">
    <source>
        <dbReference type="Proteomes" id="UP000245839"/>
    </source>
</evidence>
<keyword evidence="3" id="KW-1185">Reference proteome</keyword>
<reference evidence="2 4" key="1">
    <citation type="submission" date="2016-10" db="EMBL/GenBank/DDBJ databases">
        <authorList>
            <person name="Cai Z."/>
        </authorList>
    </citation>
    <scope>NUCLEOTIDE SEQUENCE [LARGE SCALE GENOMIC DNA]</scope>
    <source>
        <strain evidence="2 4">DSM 25227</strain>
    </source>
</reference>
<evidence type="ECO:0000313" key="2">
    <source>
        <dbReference type="EMBL" id="SSA37969.1"/>
    </source>
</evidence>
<dbReference type="AlphaFoldDB" id="A0A2Y9A5W0"/>
<proteinExistence type="predicted"/>
<dbReference type="Proteomes" id="UP000245839">
    <property type="component" value="Unassembled WGS sequence"/>
</dbReference>
<dbReference type="CDD" id="cd21650">
    <property type="entry name" value="CrtA-like"/>
    <property type="match status" value="1"/>
</dbReference>
<sequence>MGLARAAMRHVPGLTFWKLMGSGTGEGFTPIPNTGVYAILCAWTDADAAQHGLEAPVFARYARRAAEVCTLTLRPLTARGRWSGVSPFRPLSEGQSTGPLAALTRATVRPANLFRFWRRVPDISRRIGGNPDVRLKIGVGEVPFFHQVTFSIWPDAASMARFARTSGPHAAAIEAVRAGDWFAEELYARFAIADAQGVWQGRPAAEVLT</sequence>
<dbReference type="GO" id="GO:0004497">
    <property type="term" value="F:monooxygenase activity"/>
    <property type="evidence" value="ECO:0007669"/>
    <property type="project" value="UniProtKB-KW"/>
</dbReference>
<gene>
    <name evidence="1" type="ORF">BCF38_10199</name>
    <name evidence="2" type="ORF">SAMN05421539_10199</name>
</gene>
<keyword evidence="2" id="KW-0503">Monooxygenase</keyword>
<protein>
    <submittedName>
        <fullName evidence="2">Spheroidene monooxygenase</fullName>
    </submittedName>
</protein>
<dbReference type="EMBL" id="UETC01000001">
    <property type="protein sequence ID" value="SSA37969.1"/>
    <property type="molecule type" value="Genomic_DNA"/>
</dbReference>
<dbReference type="NCBIfam" id="NF045923">
    <property type="entry name" value="SpheroidMoxCrtARhod"/>
    <property type="match status" value="1"/>
</dbReference>
<dbReference type="Proteomes" id="UP000251571">
    <property type="component" value="Unassembled WGS sequence"/>
</dbReference>
<organism evidence="2 4">
    <name type="scientific">Jannaschia seohaensis</name>
    <dbReference type="NCBI Taxonomy" id="475081"/>
    <lineage>
        <taxon>Bacteria</taxon>
        <taxon>Pseudomonadati</taxon>
        <taxon>Pseudomonadota</taxon>
        <taxon>Alphaproteobacteria</taxon>
        <taxon>Rhodobacterales</taxon>
        <taxon>Roseobacteraceae</taxon>
        <taxon>Jannaschia</taxon>
    </lineage>
</organism>
<dbReference type="EMBL" id="QGDJ01000001">
    <property type="protein sequence ID" value="PWJ21691.1"/>
    <property type="molecule type" value="Genomic_DNA"/>
</dbReference>
<accession>A0A2Y9A5W0</accession>
<dbReference type="InterPro" id="IPR049574">
    <property type="entry name" value="CrtA-like"/>
</dbReference>
<evidence type="ECO:0000313" key="1">
    <source>
        <dbReference type="EMBL" id="PWJ21691.1"/>
    </source>
</evidence>
<reference evidence="1 3" key="2">
    <citation type="submission" date="2018-03" db="EMBL/GenBank/DDBJ databases">
        <title>Genomic Encyclopedia of Archaeal and Bacterial Type Strains, Phase II (KMG-II): from individual species to whole genera.</title>
        <authorList>
            <person name="Goeker M."/>
        </authorList>
    </citation>
    <scope>NUCLEOTIDE SEQUENCE [LARGE SCALE GENOMIC DNA]</scope>
    <source>
        <strain evidence="1 3">DSM 25227</strain>
    </source>
</reference>
<evidence type="ECO:0000313" key="4">
    <source>
        <dbReference type="Proteomes" id="UP000251571"/>
    </source>
</evidence>
<name>A0A2Y9A5W0_9RHOB</name>
<keyword evidence="2" id="KW-0560">Oxidoreductase</keyword>